<name>A0ABU2ZX49_9GAMM</name>
<dbReference type="Pfam" id="PF05226">
    <property type="entry name" value="CHASE2"/>
    <property type="match status" value="1"/>
</dbReference>
<dbReference type="RefSeq" id="WP_311576835.1">
    <property type="nucleotide sequence ID" value="NZ_JAVRIF010000001.1"/>
</dbReference>
<dbReference type="SUPFAM" id="SSF55073">
    <property type="entry name" value="Nucleotide cyclase"/>
    <property type="match status" value="1"/>
</dbReference>
<dbReference type="CDD" id="cd07302">
    <property type="entry name" value="CHD"/>
    <property type="match status" value="1"/>
</dbReference>
<dbReference type="EMBL" id="JAVRIF010000001">
    <property type="protein sequence ID" value="MDT0602494.1"/>
    <property type="molecule type" value="Genomic_DNA"/>
</dbReference>
<organism evidence="3 4">
    <name type="scientific">Thalassotalea castellviae</name>
    <dbReference type="NCBI Taxonomy" id="3075612"/>
    <lineage>
        <taxon>Bacteria</taxon>
        <taxon>Pseudomonadati</taxon>
        <taxon>Pseudomonadota</taxon>
        <taxon>Gammaproteobacteria</taxon>
        <taxon>Alteromonadales</taxon>
        <taxon>Colwelliaceae</taxon>
        <taxon>Thalassotalea</taxon>
    </lineage>
</organism>
<accession>A0ABU2ZX49</accession>
<evidence type="ECO:0000259" key="2">
    <source>
        <dbReference type="PROSITE" id="PS50125"/>
    </source>
</evidence>
<gene>
    <name evidence="3" type="ORF">RM573_02690</name>
</gene>
<sequence length="744" mass="83474">MIANKGYKHFLNGLIITAIVISLGFIAIKDVQELFQRIEGILYDIRLLATLPETPRQFDENVIIIDIDEKSLAEQGRYPWSRSKISQLVDNLMANGVVVVAFDIVFPEPEDNPVDVITDKNKQLTPQFLKEIITLKQSVDADLQLSHSITNAEVVLGMMFDDENASNSQATERTDSIASHVNWEIPVDGVSDIAQYNKVLKNIDVLSQNASGSGFINSVPESDGFIRKASLVINYQGKLYPSLALEAARVYTLSDQINTESELNNRNYWLQSLSFGDHKIPTNEKGQVLIPFKGGQKSFEYISATDVIENRVPAEKLEGAVAFVGTSAIGLADLRATSVGIQYPGVEVHANVFEGLMHPEIIPVEPDITLAIQFILLFITGLVLSILMNNQGPMRIFYICFAALIIHLAVNWSLWLFFKVSLPQSQLLLVIIWLTLYFGSVGFFLENYRRKHIKGVFDQYVPPAYIDKLLATGKGISLTPERRVMSVLFADIRDFTQLSENFTPDELSEFINEYLSENTRIIFEKQGTIDKYVGDMVMAFWNAPLDDDQHEIHAVDTALAMIATTQAMSKKFKERGWPAINIGVGVSTGDMIVGDMGSTYRKAYTVLGDEVNLGSRIESLTKFYGVSLLISEQTYQAVTKQGMLCRQVDTIRVKGKQKPTTIYEPIGLKADQSNEICLMLDKHHAGIRAYLAQEWDSAIKIFSELKNQSLLSNHLYDIYIDRISELKESILDTEWDGTYSHLTK</sequence>
<feature type="transmembrane region" description="Helical" evidence="1">
    <location>
        <begin position="370"/>
        <end position="389"/>
    </location>
</feature>
<evidence type="ECO:0000256" key="1">
    <source>
        <dbReference type="SAM" id="Phobius"/>
    </source>
</evidence>
<dbReference type="Pfam" id="PF00211">
    <property type="entry name" value="Guanylate_cyc"/>
    <property type="match status" value="1"/>
</dbReference>
<comment type="caution">
    <text evidence="3">The sequence shown here is derived from an EMBL/GenBank/DDBJ whole genome shotgun (WGS) entry which is preliminary data.</text>
</comment>
<dbReference type="InterPro" id="IPR007890">
    <property type="entry name" value="CHASE2"/>
</dbReference>
<dbReference type="InterPro" id="IPR050697">
    <property type="entry name" value="Adenylyl/Guanylyl_Cyclase_3/4"/>
</dbReference>
<dbReference type="InterPro" id="IPR001054">
    <property type="entry name" value="A/G_cyclase"/>
</dbReference>
<keyword evidence="1" id="KW-1133">Transmembrane helix</keyword>
<evidence type="ECO:0000313" key="4">
    <source>
        <dbReference type="Proteomes" id="UP001266357"/>
    </source>
</evidence>
<feature type="transmembrane region" description="Helical" evidence="1">
    <location>
        <begin position="396"/>
        <end position="418"/>
    </location>
</feature>
<feature type="transmembrane region" description="Helical" evidence="1">
    <location>
        <begin position="424"/>
        <end position="445"/>
    </location>
</feature>
<dbReference type="SMART" id="SM00044">
    <property type="entry name" value="CYCc"/>
    <property type="match status" value="1"/>
</dbReference>
<dbReference type="InterPro" id="IPR029787">
    <property type="entry name" value="Nucleotide_cyclase"/>
</dbReference>
<dbReference type="Gene3D" id="3.30.70.1230">
    <property type="entry name" value="Nucleotide cyclase"/>
    <property type="match status" value="1"/>
</dbReference>
<dbReference type="PANTHER" id="PTHR43081">
    <property type="entry name" value="ADENYLATE CYCLASE, TERMINAL-DIFFERENTIATION SPECIFIC-RELATED"/>
    <property type="match status" value="1"/>
</dbReference>
<keyword evidence="4" id="KW-1185">Reference proteome</keyword>
<evidence type="ECO:0000313" key="3">
    <source>
        <dbReference type="EMBL" id="MDT0602494.1"/>
    </source>
</evidence>
<feature type="transmembrane region" description="Helical" evidence="1">
    <location>
        <begin position="9"/>
        <end position="28"/>
    </location>
</feature>
<dbReference type="SMART" id="SM01080">
    <property type="entry name" value="CHASE2"/>
    <property type="match status" value="1"/>
</dbReference>
<keyword evidence="1" id="KW-0812">Transmembrane</keyword>
<dbReference type="PANTHER" id="PTHR43081:SF1">
    <property type="entry name" value="ADENYLATE CYCLASE, TERMINAL-DIFFERENTIATION SPECIFIC"/>
    <property type="match status" value="1"/>
</dbReference>
<dbReference type="PROSITE" id="PS50125">
    <property type="entry name" value="GUANYLATE_CYCLASE_2"/>
    <property type="match status" value="1"/>
</dbReference>
<proteinExistence type="predicted"/>
<protein>
    <submittedName>
        <fullName evidence="3">CHASE2 domain-containing protein</fullName>
    </submittedName>
</protein>
<keyword evidence="1" id="KW-0472">Membrane</keyword>
<reference evidence="3 4" key="1">
    <citation type="submission" date="2023-09" db="EMBL/GenBank/DDBJ databases">
        <authorList>
            <person name="Rey-Velasco X."/>
        </authorList>
    </citation>
    <scope>NUCLEOTIDE SEQUENCE [LARGE SCALE GENOMIC DNA]</scope>
    <source>
        <strain evidence="3 4">W431</strain>
    </source>
</reference>
<dbReference type="Proteomes" id="UP001266357">
    <property type="component" value="Unassembled WGS sequence"/>
</dbReference>
<feature type="domain" description="Guanylate cyclase" evidence="2">
    <location>
        <begin position="486"/>
        <end position="618"/>
    </location>
</feature>